<evidence type="ECO:0000256" key="5">
    <source>
        <dbReference type="ARBA" id="ARBA00022525"/>
    </source>
</evidence>
<evidence type="ECO:0000256" key="1">
    <source>
        <dbReference type="ARBA" id="ARBA00000448"/>
    </source>
</evidence>
<keyword evidence="7" id="KW-0378">Hydrolase</keyword>
<dbReference type="EMBL" id="JARJCM010000002">
    <property type="protein sequence ID" value="KAJ7046942.1"/>
    <property type="molecule type" value="Genomic_DNA"/>
</dbReference>
<evidence type="ECO:0000256" key="3">
    <source>
        <dbReference type="ARBA" id="ARBA00005336"/>
    </source>
</evidence>
<evidence type="ECO:0000256" key="2">
    <source>
        <dbReference type="ARBA" id="ARBA00004613"/>
    </source>
</evidence>
<evidence type="ECO:0000256" key="7">
    <source>
        <dbReference type="ARBA" id="ARBA00022801"/>
    </source>
</evidence>
<dbReference type="Pfam" id="PF01915">
    <property type="entry name" value="Glyco_hydro_3_C"/>
    <property type="match status" value="1"/>
</dbReference>
<dbReference type="PANTHER" id="PTHR42715:SF12">
    <property type="entry name" value="BETA-GLUCOSIDASE G-RELATED"/>
    <property type="match status" value="1"/>
</dbReference>
<gene>
    <name evidence="11" type="ORF">C8F04DRAFT_1172743</name>
</gene>
<dbReference type="Gene3D" id="3.40.50.1700">
    <property type="entry name" value="Glycoside hydrolase family 3 C-terminal domain"/>
    <property type="match status" value="1"/>
</dbReference>
<dbReference type="AlphaFoldDB" id="A0AAD6XED9"/>
<dbReference type="GO" id="GO:0008422">
    <property type="term" value="F:beta-glucosidase activity"/>
    <property type="evidence" value="ECO:0007669"/>
    <property type="project" value="UniProtKB-EC"/>
</dbReference>
<organism evidence="11 12">
    <name type="scientific">Mycena alexandri</name>
    <dbReference type="NCBI Taxonomy" id="1745969"/>
    <lineage>
        <taxon>Eukaryota</taxon>
        <taxon>Fungi</taxon>
        <taxon>Dikarya</taxon>
        <taxon>Basidiomycota</taxon>
        <taxon>Agaricomycotina</taxon>
        <taxon>Agaricomycetes</taxon>
        <taxon>Agaricomycetidae</taxon>
        <taxon>Agaricales</taxon>
        <taxon>Marasmiineae</taxon>
        <taxon>Mycenaceae</taxon>
        <taxon>Mycena</taxon>
    </lineage>
</organism>
<dbReference type="Gene3D" id="2.60.40.10">
    <property type="entry name" value="Immunoglobulins"/>
    <property type="match status" value="1"/>
</dbReference>
<dbReference type="Proteomes" id="UP001218188">
    <property type="component" value="Unassembled WGS sequence"/>
</dbReference>
<comment type="caution">
    <text evidence="11">The sequence shown here is derived from an EMBL/GenBank/DDBJ whole genome shotgun (WGS) entry which is preliminary data.</text>
</comment>
<dbReference type="GO" id="GO:0009251">
    <property type="term" value="P:glucan catabolic process"/>
    <property type="evidence" value="ECO:0007669"/>
    <property type="project" value="TreeGrafter"/>
</dbReference>
<evidence type="ECO:0000259" key="10">
    <source>
        <dbReference type="Pfam" id="PF01915"/>
    </source>
</evidence>
<evidence type="ECO:0000313" key="12">
    <source>
        <dbReference type="Proteomes" id="UP001218188"/>
    </source>
</evidence>
<comment type="function">
    <text evidence="9">Beta-glucosidases are one of a number of cellulolytic enzymes involved in the degradation of cellulosic biomass. Catalyzes the last step releasing glucose from the inhibitory cellobiose.</text>
</comment>
<evidence type="ECO:0000313" key="11">
    <source>
        <dbReference type="EMBL" id="KAJ7046942.1"/>
    </source>
</evidence>
<evidence type="ECO:0000256" key="9">
    <source>
        <dbReference type="ARBA" id="ARBA00024983"/>
    </source>
</evidence>
<dbReference type="InterPro" id="IPR036881">
    <property type="entry name" value="Glyco_hydro_3_C_sf"/>
</dbReference>
<proteinExistence type="inferred from homology"/>
<keyword evidence="5" id="KW-0964">Secreted</keyword>
<sequence length="272" mass="29398">MGPTSTHLENWDLAAAALQASRSETPLVFLNAYATEGADRHNLTSFSGDALVTAVLIADLPGQESGNSLVPMLWGQKSPSGKLPFTVAKNESDWHPNGIVSDPVRAAQSNFTEKLLIDYKGVPCPGLRYYSHRSSGSTRRISPTLGVRLRAELYYLQVLRAWPTAESFVKVGDSGSSLYAILYTASIRVTNTGKVQGAEVAQLYLSLLVLPPALCSFAISSPLAKTSHQTSCADSTSSIRRPARAGPIRVLKILSELLRAITVENLSEVRLW</sequence>
<keyword evidence="8" id="KW-0326">Glycosidase</keyword>
<dbReference type="PANTHER" id="PTHR42715">
    <property type="entry name" value="BETA-GLUCOSIDASE"/>
    <property type="match status" value="1"/>
</dbReference>
<dbReference type="EC" id="3.2.1.21" evidence="4"/>
<comment type="similarity">
    <text evidence="3">Belongs to the glycosyl hydrolase 3 family.</text>
</comment>
<feature type="domain" description="Glycoside hydrolase family 3 C-terminal" evidence="10">
    <location>
        <begin position="51"/>
        <end position="119"/>
    </location>
</feature>
<evidence type="ECO:0000256" key="6">
    <source>
        <dbReference type="ARBA" id="ARBA00022729"/>
    </source>
</evidence>
<dbReference type="SUPFAM" id="SSF52279">
    <property type="entry name" value="Beta-D-glucan exohydrolase, C-terminal domain"/>
    <property type="match status" value="1"/>
</dbReference>
<keyword evidence="6" id="KW-0732">Signal</keyword>
<evidence type="ECO:0000256" key="8">
    <source>
        <dbReference type="ARBA" id="ARBA00023295"/>
    </source>
</evidence>
<protein>
    <recommendedName>
        <fullName evidence="4">beta-glucosidase</fullName>
        <ecNumber evidence="4">3.2.1.21</ecNumber>
    </recommendedName>
</protein>
<accession>A0AAD6XED9</accession>
<dbReference type="InterPro" id="IPR050288">
    <property type="entry name" value="Cellulose_deg_GH3"/>
</dbReference>
<comment type="catalytic activity">
    <reaction evidence="1">
        <text>Hydrolysis of terminal, non-reducing beta-D-glucosyl residues with release of beta-D-glucose.</text>
        <dbReference type="EC" id="3.2.1.21"/>
    </reaction>
</comment>
<dbReference type="GO" id="GO:0005576">
    <property type="term" value="C:extracellular region"/>
    <property type="evidence" value="ECO:0007669"/>
    <property type="project" value="UniProtKB-SubCell"/>
</dbReference>
<keyword evidence="12" id="KW-1185">Reference proteome</keyword>
<reference evidence="11" key="1">
    <citation type="submission" date="2023-03" db="EMBL/GenBank/DDBJ databases">
        <title>Massive genome expansion in bonnet fungi (Mycena s.s.) driven by repeated elements and novel gene families across ecological guilds.</title>
        <authorList>
            <consortium name="Lawrence Berkeley National Laboratory"/>
            <person name="Harder C.B."/>
            <person name="Miyauchi S."/>
            <person name="Viragh M."/>
            <person name="Kuo A."/>
            <person name="Thoen E."/>
            <person name="Andreopoulos B."/>
            <person name="Lu D."/>
            <person name="Skrede I."/>
            <person name="Drula E."/>
            <person name="Henrissat B."/>
            <person name="Morin E."/>
            <person name="Kohler A."/>
            <person name="Barry K."/>
            <person name="LaButti K."/>
            <person name="Morin E."/>
            <person name="Salamov A."/>
            <person name="Lipzen A."/>
            <person name="Mereny Z."/>
            <person name="Hegedus B."/>
            <person name="Baldrian P."/>
            <person name="Stursova M."/>
            <person name="Weitz H."/>
            <person name="Taylor A."/>
            <person name="Grigoriev I.V."/>
            <person name="Nagy L.G."/>
            <person name="Martin F."/>
            <person name="Kauserud H."/>
        </authorList>
    </citation>
    <scope>NUCLEOTIDE SEQUENCE</scope>
    <source>
        <strain evidence="11">CBHHK200</strain>
    </source>
</reference>
<name>A0AAD6XED9_9AGAR</name>
<dbReference type="InterPro" id="IPR002772">
    <property type="entry name" value="Glyco_hydro_3_C"/>
</dbReference>
<evidence type="ECO:0000256" key="4">
    <source>
        <dbReference type="ARBA" id="ARBA00012744"/>
    </source>
</evidence>
<comment type="subcellular location">
    <subcellularLocation>
        <location evidence="2">Secreted</location>
    </subcellularLocation>
</comment>
<dbReference type="InterPro" id="IPR013783">
    <property type="entry name" value="Ig-like_fold"/>
</dbReference>